<dbReference type="KEGG" id="ppn:Palpr_2574"/>
<keyword evidence="11" id="KW-1185">Reference proteome</keyword>
<dbReference type="RefSeq" id="WP_013446075.1">
    <property type="nucleotide sequence ID" value="NC_014734.1"/>
</dbReference>
<comment type="function">
    <text evidence="4">Required for both de novo synthesis of the corrin ring for the assimilation of exogenous corrinoids. Participates in the adenosylation of a variety of incomplete and complete corrinoids.</text>
</comment>
<dbReference type="PANTHER" id="PTHR46638">
    <property type="entry name" value="CORRINOID ADENOSYLTRANSFERASE"/>
    <property type="match status" value="1"/>
</dbReference>
<dbReference type="PANTHER" id="PTHR46638:SF1">
    <property type="entry name" value="CORRINOID ADENOSYLTRANSFERASE"/>
    <property type="match status" value="1"/>
</dbReference>
<evidence type="ECO:0000256" key="6">
    <source>
        <dbReference type="ARBA" id="ARBA00033334"/>
    </source>
</evidence>
<sequence>MKNGLLQVYTGDGKGKTTAAFGMAFRAHGRGFKVGVVQFMKTRATGEVMLAQTLENFFVKRIDTSPKFTWDMNEAELVELKATIREGFFLICELVKAAEYDMLILDEFNHIIVQGFVTKEEVLELIDAKPDTMEIVMTGRNAPDWLMERADLVTEMKCIKHPFDKGIPARVGIEK</sequence>
<evidence type="ECO:0000256" key="7">
    <source>
        <dbReference type="ARBA" id="ARBA00033354"/>
    </source>
</evidence>
<dbReference type="GO" id="GO:0005524">
    <property type="term" value="F:ATP binding"/>
    <property type="evidence" value="ECO:0007669"/>
    <property type="project" value="InterPro"/>
</dbReference>
<dbReference type="SUPFAM" id="SSF52540">
    <property type="entry name" value="P-loop containing nucleoside triphosphate hydrolases"/>
    <property type="match status" value="1"/>
</dbReference>
<dbReference type="Pfam" id="PF02572">
    <property type="entry name" value="CobA_CobO_BtuR"/>
    <property type="match status" value="1"/>
</dbReference>
<evidence type="ECO:0000256" key="2">
    <source>
        <dbReference type="ARBA" id="ARBA00007487"/>
    </source>
</evidence>
<protein>
    <recommendedName>
        <fullName evidence="3">corrinoid adenosyltransferase</fullName>
        <ecNumber evidence="3">2.5.1.17</ecNumber>
    </recommendedName>
    <alternativeName>
        <fullName evidence="5">Cob(II)alamin adenosyltransferase</fullName>
    </alternativeName>
    <alternativeName>
        <fullName evidence="7">Cob(II)yrinic acid a,c-diamide adenosyltransferase</fullName>
    </alternativeName>
    <alternativeName>
        <fullName evidence="6">Cobinamide/cobalamin adenosyltransferase</fullName>
    </alternativeName>
</protein>
<keyword evidence="10" id="KW-0808">Transferase</keyword>
<proteinExistence type="inferred from homology"/>
<dbReference type="HOGENOM" id="CLU_088595_2_0_10"/>
<dbReference type="eggNOG" id="COG2109">
    <property type="taxonomic scope" value="Bacteria"/>
</dbReference>
<comment type="catalytic activity">
    <reaction evidence="9">
        <text>2 cob(II)alamin + reduced [electron-transfer flavoprotein] + 2 ATP = 2 adenosylcob(III)alamin + 2 triphosphate + oxidized [electron-transfer flavoprotein] + 3 H(+)</text>
        <dbReference type="Rhea" id="RHEA:28671"/>
        <dbReference type="Rhea" id="RHEA-COMP:10685"/>
        <dbReference type="Rhea" id="RHEA-COMP:10686"/>
        <dbReference type="ChEBI" id="CHEBI:15378"/>
        <dbReference type="ChEBI" id="CHEBI:16304"/>
        <dbReference type="ChEBI" id="CHEBI:18036"/>
        <dbReference type="ChEBI" id="CHEBI:18408"/>
        <dbReference type="ChEBI" id="CHEBI:30616"/>
        <dbReference type="ChEBI" id="CHEBI:57692"/>
        <dbReference type="ChEBI" id="CHEBI:58307"/>
        <dbReference type="EC" id="2.5.1.17"/>
    </reaction>
</comment>
<dbReference type="GO" id="GO:0009236">
    <property type="term" value="P:cobalamin biosynthetic process"/>
    <property type="evidence" value="ECO:0007669"/>
    <property type="project" value="InterPro"/>
</dbReference>
<dbReference type="InterPro" id="IPR027417">
    <property type="entry name" value="P-loop_NTPase"/>
</dbReference>
<comment type="pathway">
    <text evidence="1">Cofactor biosynthesis; adenosylcobalamin biosynthesis; adenosylcobalamin from cob(II)yrinate a,c-diamide: step 2/7.</text>
</comment>
<evidence type="ECO:0000313" key="10">
    <source>
        <dbReference type="EMBL" id="ADQ80706.1"/>
    </source>
</evidence>
<dbReference type="PIRSF" id="PIRSF015617">
    <property type="entry name" value="Adensltrnsf_CobA"/>
    <property type="match status" value="1"/>
</dbReference>
<evidence type="ECO:0000256" key="9">
    <source>
        <dbReference type="ARBA" id="ARBA00048692"/>
    </source>
</evidence>
<name>E4T7L2_PALPW</name>
<evidence type="ECO:0000256" key="4">
    <source>
        <dbReference type="ARBA" id="ARBA00024929"/>
    </source>
</evidence>
<dbReference type="Proteomes" id="UP000008718">
    <property type="component" value="Chromosome"/>
</dbReference>
<accession>E4T7L2</accession>
<dbReference type="STRING" id="694427.Palpr_2574"/>
<dbReference type="CDD" id="cd00561">
    <property type="entry name" value="CobA_ACA"/>
    <property type="match status" value="1"/>
</dbReference>
<dbReference type="EC" id="2.5.1.17" evidence="3"/>
<organism evidence="10 11">
    <name type="scientific">Paludibacter propionicigenes (strain DSM 17365 / JCM 13257 / WB4)</name>
    <dbReference type="NCBI Taxonomy" id="694427"/>
    <lineage>
        <taxon>Bacteria</taxon>
        <taxon>Pseudomonadati</taxon>
        <taxon>Bacteroidota</taxon>
        <taxon>Bacteroidia</taxon>
        <taxon>Bacteroidales</taxon>
        <taxon>Paludibacteraceae</taxon>
        <taxon>Paludibacter</taxon>
    </lineage>
</organism>
<reference key="1">
    <citation type="submission" date="2010-11" db="EMBL/GenBank/DDBJ databases">
        <title>The complete genome of Paludibacter propionicigenes DSM 17365.</title>
        <authorList>
            <consortium name="US DOE Joint Genome Institute (JGI-PGF)"/>
            <person name="Lucas S."/>
            <person name="Copeland A."/>
            <person name="Lapidus A."/>
            <person name="Bruce D."/>
            <person name="Goodwin L."/>
            <person name="Pitluck S."/>
            <person name="Kyrpides N."/>
            <person name="Mavromatis K."/>
            <person name="Ivanova N."/>
            <person name="Munk A.C."/>
            <person name="Brettin T."/>
            <person name="Detter J.C."/>
            <person name="Han C."/>
            <person name="Tapia R."/>
            <person name="Land M."/>
            <person name="Hauser L."/>
            <person name="Markowitz V."/>
            <person name="Cheng J.-F."/>
            <person name="Hugenholtz P."/>
            <person name="Woyke T."/>
            <person name="Wu D."/>
            <person name="Gronow S."/>
            <person name="Wellnitz S."/>
            <person name="Brambilla E."/>
            <person name="Klenk H.-P."/>
            <person name="Eisen J.A."/>
        </authorList>
    </citation>
    <scope>NUCLEOTIDE SEQUENCE</scope>
    <source>
        <strain>WB4</strain>
    </source>
</reference>
<dbReference type="GO" id="GO:0008817">
    <property type="term" value="F:corrinoid adenosyltransferase activity"/>
    <property type="evidence" value="ECO:0007669"/>
    <property type="project" value="UniProtKB-EC"/>
</dbReference>
<gene>
    <name evidence="10" type="ordered locus">Palpr_2574</name>
</gene>
<reference evidence="10 11" key="2">
    <citation type="journal article" date="2011" name="Stand. Genomic Sci.">
        <title>Complete genome sequence of Paludibacter propionicigenes type strain (WB4).</title>
        <authorList>
            <person name="Gronow S."/>
            <person name="Munk C."/>
            <person name="Lapidus A."/>
            <person name="Nolan M."/>
            <person name="Lucas S."/>
            <person name="Hammon N."/>
            <person name="Deshpande S."/>
            <person name="Cheng J.F."/>
            <person name="Tapia R."/>
            <person name="Han C."/>
            <person name="Goodwin L."/>
            <person name="Pitluck S."/>
            <person name="Liolios K."/>
            <person name="Ivanova N."/>
            <person name="Mavromatis K."/>
            <person name="Mikhailova N."/>
            <person name="Pati A."/>
            <person name="Chen A."/>
            <person name="Palaniappan K."/>
            <person name="Land M."/>
            <person name="Hauser L."/>
            <person name="Chang Y.J."/>
            <person name="Jeffries C.D."/>
            <person name="Brambilla E."/>
            <person name="Rohde M."/>
            <person name="Goker M."/>
            <person name="Detter J.C."/>
            <person name="Woyke T."/>
            <person name="Bristow J."/>
            <person name="Eisen J.A."/>
            <person name="Markowitz V."/>
            <person name="Hugenholtz P."/>
            <person name="Kyrpides N.C."/>
            <person name="Klenk H.P."/>
        </authorList>
    </citation>
    <scope>NUCLEOTIDE SEQUENCE [LARGE SCALE GENOMIC DNA]</scope>
    <source>
        <strain evidence="11">DSM 17365 / JCM 13257 / WB4</strain>
    </source>
</reference>
<evidence type="ECO:0000256" key="5">
    <source>
        <dbReference type="ARBA" id="ARBA00031529"/>
    </source>
</evidence>
<dbReference type="Gene3D" id="3.40.50.300">
    <property type="entry name" value="P-loop containing nucleotide triphosphate hydrolases"/>
    <property type="match status" value="1"/>
</dbReference>
<dbReference type="InterPro" id="IPR003724">
    <property type="entry name" value="CblAdoTrfase_CobA"/>
</dbReference>
<dbReference type="OrthoDB" id="9810309at2"/>
<dbReference type="EMBL" id="CP002345">
    <property type="protein sequence ID" value="ADQ80706.1"/>
    <property type="molecule type" value="Genomic_DNA"/>
</dbReference>
<comment type="similarity">
    <text evidence="2">Belongs to the Cob(I)alamin adenosyltransferase family.</text>
</comment>
<evidence type="ECO:0000256" key="1">
    <source>
        <dbReference type="ARBA" id="ARBA00005121"/>
    </source>
</evidence>
<evidence type="ECO:0000256" key="3">
    <source>
        <dbReference type="ARBA" id="ARBA00012454"/>
    </source>
</evidence>
<dbReference type="AlphaFoldDB" id="E4T7L2"/>
<comment type="catalytic activity">
    <reaction evidence="8">
        <text>2 cob(II)yrinate a,c diamide + reduced [electron-transfer flavoprotein] + 2 ATP = 2 adenosylcob(III)yrinate a,c-diamide + 2 triphosphate + oxidized [electron-transfer flavoprotein] + 3 H(+)</text>
        <dbReference type="Rhea" id="RHEA:11528"/>
        <dbReference type="Rhea" id="RHEA-COMP:10685"/>
        <dbReference type="Rhea" id="RHEA-COMP:10686"/>
        <dbReference type="ChEBI" id="CHEBI:15378"/>
        <dbReference type="ChEBI" id="CHEBI:18036"/>
        <dbReference type="ChEBI" id="CHEBI:30616"/>
        <dbReference type="ChEBI" id="CHEBI:57692"/>
        <dbReference type="ChEBI" id="CHEBI:58307"/>
        <dbReference type="ChEBI" id="CHEBI:58503"/>
        <dbReference type="ChEBI" id="CHEBI:58537"/>
        <dbReference type="EC" id="2.5.1.17"/>
    </reaction>
</comment>
<evidence type="ECO:0000313" key="11">
    <source>
        <dbReference type="Proteomes" id="UP000008718"/>
    </source>
</evidence>
<evidence type="ECO:0000256" key="8">
    <source>
        <dbReference type="ARBA" id="ARBA00048555"/>
    </source>
</evidence>